<reference evidence="2 3" key="1">
    <citation type="journal article" date="2003" name="Science">
        <title>Genome of Geobacter sulfurreducens: metal reduction in subsurface environments.</title>
        <authorList>
            <person name="Methe B.A."/>
            <person name="Nelson K.E."/>
            <person name="Eisen J.A."/>
            <person name="Paulsen I.T."/>
            <person name="Nelson W."/>
            <person name="Heidelberg J.F."/>
            <person name="Wu D."/>
            <person name="Wu M."/>
            <person name="Ward N."/>
            <person name="Beanan M.J."/>
            <person name="Dodson R.J."/>
            <person name="Madupu R."/>
            <person name="Brinkac L.M."/>
            <person name="Daugherty S.C."/>
            <person name="DeBoy R.T."/>
            <person name="Durkin A.S."/>
            <person name="Gwinn M."/>
            <person name="Kolonay J.F."/>
            <person name="Sullivan S.A."/>
            <person name="Haft D.H."/>
            <person name="Selengut J."/>
            <person name="Davidsen T.M."/>
            <person name="Zafar N."/>
            <person name="White O."/>
            <person name="Tran B."/>
            <person name="Romero C."/>
            <person name="Forberger H.A."/>
            <person name="Weidman J."/>
            <person name="Khouri H."/>
            <person name="Feldblyum T.V."/>
            <person name="Utterback T.R."/>
            <person name="Van Aken S.E."/>
            <person name="Lovley D.R."/>
            <person name="Fraser C.M."/>
        </authorList>
    </citation>
    <scope>NUCLEOTIDE SEQUENCE [LARGE SCALE GENOMIC DNA]</scope>
    <source>
        <strain evidence="3">ATCC 51573 / DSM 12127 / PCA</strain>
    </source>
</reference>
<dbReference type="PDB" id="2IA7">
    <property type="method" value="X-ray"/>
    <property type="resolution" value="1.44 A"/>
    <property type="chains" value="A=1-133"/>
</dbReference>
<dbReference type="AlphaFoldDB" id="Q74EH6"/>
<dbReference type="eggNOG" id="COG3628">
    <property type="taxonomic scope" value="Bacteria"/>
</dbReference>
<dbReference type="Pfam" id="PF04965">
    <property type="entry name" value="GPW_gp25"/>
    <property type="match status" value="1"/>
</dbReference>
<gene>
    <name evidence="2" type="ordered locus">GSU0986</name>
</gene>
<evidence type="ECO:0000313" key="3">
    <source>
        <dbReference type="Proteomes" id="UP000000577"/>
    </source>
</evidence>
<dbReference type="InParanoid" id="Q74EH6"/>
<dbReference type="DNASU" id="2687518"/>
<dbReference type="Proteomes" id="UP000000577">
    <property type="component" value="Chromosome"/>
</dbReference>
<evidence type="ECO:0000259" key="1">
    <source>
        <dbReference type="Pfam" id="PF04965"/>
    </source>
</evidence>
<keyword evidence="3" id="KW-1185">Reference proteome</keyword>
<dbReference type="InterPro" id="IPR007048">
    <property type="entry name" value="IraD/Gp25-like"/>
</dbReference>
<dbReference type="SUPFAM" id="SSF160719">
    <property type="entry name" value="gpW/gp25-like"/>
    <property type="match status" value="1"/>
</dbReference>
<feature type="domain" description="IraD/Gp25-like" evidence="1">
    <location>
        <begin position="28"/>
        <end position="118"/>
    </location>
</feature>
<dbReference type="EMBL" id="AE017180">
    <property type="protein sequence ID" value="AAR34313.1"/>
    <property type="molecule type" value="Genomic_DNA"/>
</dbReference>
<dbReference type="OrthoDB" id="9802846at2"/>
<dbReference type="PDBsum" id="2IA7"/>
<organism evidence="2 3">
    <name type="scientific">Geobacter sulfurreducens (strain ATCC 51573 / DSM 12127 / PCA)</name>
    <dbReference type="NCBI Taxonomy" id="243231"/>
    <lineage>
        <taxon>Bacteria</taxon>
        <taxon>Pseudomonadati</taxon>
        <taxon>Thermodesulfobacteriota</taxon>
        <taxon>Desulfuromonadia</taxon>
        <taxon>Geobacterales</taxon>
        <taxon>Geobacteraceae</taxon>
        <taxon>Geobacter</taxon>
    </lineage>
</organism>
<sequence>MTKAREFLGTGWKFPVAAGADGAMVLSSAEEDIAESIRIILGTARGERVMRPDFGCGIHDRVFSVINTTTLGLIENEVKEALILWEPRIELLSVTASPREAAEGRLLIDIEYRVRSTNTRFNLVYPFYLKESA</sequence>
<protein>
    <submittedName>
        <fullName evidence="2">Phage baseplate outer wedge protein (Acidic lysozyme), putative</fullName>
    </submittedName>
</protein>
<accession>Q74EH6</accession>
<dbReference type="RefSeq" id="WP_010941652.1">
    <property type="nucleotide sequence ID" value="NC_002939.5"/>
</dbReference>
<name>Q74EH6_GEOSL</name>
<dbReference type="PATRIC" id="fig|243231.5.peg.986"/>
<evidence type="ECO:0007829" key="4">
    <source>
        <dbReference type="PDB" id="2IA7"/>
    </source>
</evidence>
<dbReference type="HOGENOM" id="CLU_133204_0_1_7"/>
<dbReference type="EvolutionaryTrace" id="Q74EH6"/>
<reference evidence="2 3" key="3">
    <citation type="journal article" date="2012" name="BMC Genomics">
        <title>Comparative genomic analysis of Geobacter sulfurreducens KN400, a strain with enhanced capacity for extracellular electron transfer and electricity production.</title>
        <authorList>
            <person name="Butler J.E."/>
            <person name="Young N.D."/>
            <person name="Aklujkar M."/>
            <person name="Lovley D.R."/>
        </authorList>
    </citation>
    <scope>NUCLEOTIDE SEQUENCE [LARGE SCALE GENOMIC DNA]</scope>
    <source>
        <strain evidence="3">ATCC 51573 / DSM 12127 / PCA</strain>
    </source>
</reference>
<evidence type="ECO:0000313" key="2">
    <source>
        <dbReference type="EMBL" id="AAR34313.1"/>
    </source>
</evidence>
<dbReference type="STRING" id="243231.GSU0986"/>
<dbReference type="Gene3D" id="3.10.450.40">
    <property type="match status" value="1"/>
</dbReference>
<keyword evidence="4" id="KW-0002">3D-structure</keyword>
<reference evidence="4" key="2">
    <citation type="submission" date="2006-09" db="PDB data bank">
        <title>Crystal structure of putative tail lysozyme (NP_952040.1) from GEOBACTER SULFURREDUCENS at 1.44 A resolution.</title>
        <authorList>
            <consortium name="Joint Center for Structural Genomics (JCSG)"/>
        </authorList>
    </citation>
    <scope>X-RAY CRYSTALLOGRAPHY (1.44 ANGSTROMS)</scope>
</reference>
<dbReference type="KEGG" id="gsu:GSU0986"/>
<dbReference type="EnsemblBacteria" id="AAR34313">
    <property type="protein sequence ID" value="AAR34313"/>
    <property type="gene ID" value="GSU0986"/>
</dbReference>
<dbReference type="SMR" id="Q74EH6"/>
<proteinExistence type="evidence at protein level"/>